<proteinExistence type="predicted"/>
<protein>
    <recommendedName>
        <fullName evidence="4">MmpS family membrane protein</fullName>
    </recommendedName>
</protein>
<name>A0A1H8ZAT6_9ACTN</name>
<feature type="region of interest" description="Disordered" evidence="1">
    <location>
        <begin position="207"/>
        <end position="231"/>
    </location>
</feature>
<organism evidence="2 3">
    <name type="scientific">Streptomyces radiopugnans</name>
    <dbReference type="NCBI Taxonomy" id="403935"/>
    <lineage>
        <taxon>Bacteria</taxon>
        <taxon>Bacillati</taxon>
        <taxon>Actinomycetota</taxon>
        <taxon>Actinomycetes</taxon>
        <taxon>Kitasatosporales</taxon>
        <taxon>Streptomycetaceae</taxon>
        <taxon>Streptomyces</taxon>
    </lineage>
</organism>
<keyword evidence="3" id="KW-1185">Reference proteome</keyword>
<evidence type="ECO:0000313" key="3">
    <source>
        <dbReference type="Proteomes" id="UP000199055"/>
    </source>
</evidence>
<evidence type="ECO:0008006" key="4">
    <source>
        <dbReference type="Google" id="ProtNLM"/>
    </source>
</evidence>
<feature type="region of interest" description="Disordered" evidence="1">
    <location>
        <begin position="1"/>
        <end position="80"/>
    </location>
</feature>
<evidence type="ECO:0000256" key="1">
    <source>
        <dbReference type="SAM" id="MobiDB-lite"/>
    </source>
</evidence>
<sequence length="231" mass="23645">MSKDMSGPPDTPDEEKDRTRAHARPGESPGRPDNPAPDVPEVTEVTGKAGSAEKSDATEIPETGPADSAGGETAEGTSERGVDRRVVAVAAALALACAGLVGYGVLNTEDEPGEQAVPTAEVTYEVRGEGTADITYLARSEAGKATVASDVTLPWKKTVEVPLGKEPTVSILLGEKGGEASCALAIRGRHVQRSTAFGSYGRATCSGALPAPEPAVRDSAVEPAVEGRSQP</sequence>
<evidence type="ECO:0000313" key="2">
    <source>
        <dbReference type="EMBL" id="SEP61451.1"/>
    </source>
</evidence>
<dbReference type="EMBL" id="FOET01000001">
    <property type="protein sequence ID" value="SEP61451.1"/>
    <property type="molecule type" value="Genomic_DNA"/>
</dbReference>
<dbReference type="Proteomes" id="UP000199055">
    <property type="component" value="Unassembled WGS sequence"/>
</dbReference>
<dbReference type="Gene3D" id="2.60.40.2880">
    <property type="entry name" value="MmpS1-5, C-terminal soluble domain"/>
    <property type="match status" value="1"/>
</dbReference>
<accession>A0A1H8ZAT6</accession>
<gene>
    <name evidence="2" type="ORF">SAMN05216481_101416</name>
</gene>
<dbReference type="InterPro" id="IPR038468">
    <property type="entry name" value="MmpS_C"/>
</dbReference>
<dbReference type="AlphaFoldDB" id="A0A1H8ZAT6"/>
<reference evidence="2 3" key="1">
    <citation type="submission" date="2016-10" db="EMBL/GenBank/DDBJ databases">
        <authorList>
            <person name="de Groot N.N."/>
        </authorList>
    </citation>
    <scope>NUCLEOTIDE SEQUENCE [LARGE SCALE GENOMIC DNA]</scope>
    <source>
        <strain evidence="2 3">CGMCC 4.3519</strain>
    </source>
</reference>